<dbReference type="InParanoid" id="A0A0N0PG36"/>
<evidence type="ECO:0000313" key="2">
    <source>
        <dbReference type="Proteomes" id="UP000053240"/>
    </source>
</evidence>
<evidence type="ECO:0000313" key="1">
    <source>
        <dbReference type="EMBL" id="KPJ21572.1"/>
    </source>
</evidence>
<name>A0A0N0PG36_PAPMA</name>
<dbReference type="EMBL" id="LADJ01057187">
    <property type="protein sequence ID" value="KPJ21572.1"/>
    <property type="molecule type" value="Genomic_DNA"/>
</dbReference>
<protein>
    <submittedName>
        <fullName evidence="1">Uncharacterized protein</fullName>
    </submittedName>
</protein>
<organism evidence="1 2">
    <name type="scientific">Papilio machaon</name>
    <name type="common">Old World swallowtail butterfly</name>
    <dbReference type="NCBI Taxonomy" id="76193"/>
    <lineage>
        <taxon>Eukaryota</taxon>
        <taxon>Metazoa</taxon>
        <taxon>Ecdysozoa</taxon>
        <taxon>Arthropoda</taxon>
        <taxon>Hexapoda</taxon>
        <taxon>Insecta</taxon>
        <taxon>Pterygota</taxon>
        <taxon>Neoptera</taxon>
        <taxon>Endopterygota</taxon>
        <taxon>Lepidoptera</taxon>
        <taxon>Glossata</taxon>
        <taxon>Ditrysia</taxon>
        <taxon>Papilionoidea</taxon>
        <taxon>Papilionidae</taxon>
        <taxon>Papilioninae</taxon>
        <taxon>Papilio</taxon>
    </lineage>
</organism>
<sequence>MECNEVNTEMTGLLSRLYRNAAQNNRPLVLVIDRSSQQNLKYPLEANDLLQSSDEKEGGTPAIFLIKNFNTRINCIKDNTKPRATCKSTKATEAS</sequence>
<reference evidence="1 2" key="1">
    <citation type="journal article" date="2015" name="Nat. Commun.">
        <title>Outbred genome sequencing and CRISPR/Cas9 gene editing in butterflies.</title>
        <authorList>
            <person name="Li X."/>
            <person name="Fan D."/>
            <person name="Zhang W."/>
            <person name="Liu G."/>
            <person name="Zhang L."/>
            <person name="Zhao L."/>
            <person name="Fang X."/>
            <person name="Chen L."/>
            <person name="Dong Y."/>
            <person name="Chen Y."/>
            <person name="Ding Y."/>
            <person name="Zhao R."/>
            <person name="Feng M."/>
            <person name="Zhu Y."/>
            <person name="Feng Y."/>
            <person name="Jiang X."/>
            <person name="Zhu D."/>
            <person name="Xiang H."/>
            <person name="Feng X."/>
            <person name="Li S."/>
            <person name="Wang J."/>
            <person name="Zhang G."/>
            <person name="Kronforst M.R."/>
            <person name="Wang W."/>
        </authorList>
    </citation>
    <scope>NUCLEOTIDE SEQUENCE [LARGE SCALE GENOMIC DNA]</scope>
    <source>
        <strain evidence="1">Ya'a_city_454_Pm</strain>
        <tissue evidence="1">Whole body</tissue>
    </source>
</reference>
<gene>
    <name evidence="1" type="ORF">RR48_00539</name>
</gene>
<accession>A0A0N0PG36</accession>
<dbReference type="Proteomes" id="UP000053240">
    <property type="component" value="Unassembled WGS sequence"/>
</dbReference>
<dbReference type="AlphaFoldDB" id="A0A0N0PG36"/>
<keyword evidence="2" id="KW-1185">Reference proteome</keyword>
<proteinExistence type="predicted"/>
<comment type="caution">
    <text evidence="1">The sequence shown here is derived from an EMBL/GenBank/DDBJ whole genome shotgun (WGS) entry which is preliminary data.</text>
</comment>